<evidence type="ECO:0000256" key="6">
    <source>
        <dbReference type="SAM" id="Phobius"/>
    </source>
</evidence>
<sequence length="244" mass="27631">MNLSSKSYKKVSSDIEMTFSEHVEEFRQRVFFSVVVFLVVFGVCFCFVNTVVEIIKSPAVGVRFFQFSPGEYFFTSIKLVFYSSLILSSPIFIHQIVLFLIPGMTYKEQKVLIPILIASCLLFGLGLVFSYKILIPSALKFFLQYGADVVDPLWSFEQYFEFFSFLAFTCGLGFQIPIVQLLLCITNVVKPKTLLSSWRYVILGSTILAAIVTPSVDPVTQLFLSLAFLSLYFTGYLLSLMIKG</sequence>
<comment type="subcellular location">
    <subcellularLocation>
        <location evidence="1">Membrane</location>
        <topology evidence="1">Multi-pass membrane protein</topology>
    </subcellularLocation>
</comment>
<evidence type="ECO:0000313" key="7">
    <source>
        <dbReference type="EMBL" id="QKE31100.1"/>
    </source>
</evidence>
<keyword evidence="5 6" id="KW-0472">Membrane</keyword>
<dbReference type="AlphaFoldDB" id="A0A7D3Q968"/>
<dbReference type="GeneID" id="55752441"/>
<dbReference type="PANTHER" id="PTHR30371:SF0">
    <property type="entry name" value="SEC-INDEPENDENT PROTEIN TRANSLOCASE PROTEIN TATC, CHLOROPLASTIC-RELATED"/>
    <property type="match status" value="1"/>
</dbReference>
<evidence type="ECO:0000256" key="1">
    <source>
        <dbReference type="ARBA" id="ARBA00004141"/>
    </source>
</evidence>
<dbReference type="Pfam" id="PF00902">
    <property type="entry name" value="TatC"/>
    <property type="match status" value="1"/>
</dbReference>
<dbReference type="NCBIfam" id="TIGR00945">
    <property type="entry name" value="tatC"/>
    <property type="match status" value="1"/>
</dbReference>
<gene>
    <name evidence="7" type="primary">tatC</name>
</gene>
<dbReference type="GO" id="GO:0033281">
    <property type="term" value="C:TAT protein transport complex"/>
    <property type="evidence" value="ECO:0007669"/>
    <property type="project" value="TreeGrafter"/>
</dbReference>
<accession>A0A7D3Q968</accession>
<dbReference type="GO" id="GO:0043953">
    <property type="term" value="P:protein transport by the Tat complex"/>
    <property type="evidence" value="ECO:0007669"/>
    <property type="project" value="TreeGrafter"/>
</dbReference>
<dbReference type="EMBL" id="MT364382">
    <property type="protein sequence ID" value="QKE31100.1"/>
    <property type="molecule type" value="Genomic_DNA"/>
</dbReference>
<proteinExistence type="inferred from homology"/>
<reference evidence="7" key="1">
    <citation type="submission" date="2020-04" db="EMBL/GenBank/DDBJ databases">
        <authorList>
            <person name="Hulatt C.J."/>
            <person name="Posewitz M.C."/>
        </authorList>
    </citation>
    <scope>NUCLEOTIDE SEQUENCE</scope>
    <source>
        <strain evidence="7">NIVA-4/92</strain>
    </source>
</reference>
<comment type="similarity">
    <text evidence="2">Belongs to the TatC family.</text>
</comment>
<feature type="transmembrane region" description="Helical" evidence="6">
    <location>
        <begin position="222"/>
        <end position="242"/>
    </location>
</feature>
<evidence type="ECO:0000256" key="2">
    <source>
        <dbReference type="ARBA" id="ARBA00008882"/>
    </source>
</evidence>
<dbReference type="RefSeq" id="YP_009863769.1">
    <property type="nucleotide sequence ID" value="NC_049013.1"/>
</dbReference>
<evidence type="ECO:0000256" key="3">
    <source>
        <dbReference type="ARBA" id="ARBA00022692"/>
    </source>
</evidence>
<keyword evidence="3 6" id="KW-0812">Transmembrane</keyword>
<feature type="transmembrane region" description="Helical" evidence="6">
    <location>
        <begin position="30"/>
        <end position="52"/>
    </location>
</feature>
<dbReference type="PRINTS" id="PR01840">
    <property type="entry name" value="TATCFAMILY"/>
</dbReference>
<evidence type="ECO:0000256" key="5">
    <source>
        <dbReference type="ARBA" id="ARBA00023136"/>
    </source>
</evidence>
<dbReference type="GO" id="GO:0065002">
    <property type="term" value="P:intracellular protein transmembrane transport"/>
    <property type="evidence" value="ECO:0007669"/>
    <property type="project" value="TreeGrafter"/>
</dbReference>
<geneLocation type="plastid" evidence="7"/>
<organism evidence="7">
    <name type="scientific">Pavlova sp. NIVA-4/92</name>
    <dbReference type="NCBI Taxonomy" id="2686093"/>
    <lineage>
        <taxon>Eukaryota</taxon>
        <taxon>Haptista</taxon>
        <taxon>Haptophyta</taxon>
        <taxon>Pavlovophyceae</taxon>
        <taxon>Pavlovales</taxon>
        <taxon>Pavlovaceae</taxon>
        <taxon>Pavlova</taxon>
    </lineage>
</organism>
<protein>
    <submittedName>
        <fullName evidence="7">Sec-independent protein translocase component tatC</fullName>
    </submittedName>
</protein>
<keyword evidence="4 6" id="KW-1133">Transmembrane helix</keyword>
<evidence type="ECO:0000256" key="4">
    <source>
        <dbReference type="ARBA" id="ARBA00022989"/>
    </source>
</evidence>
<feature type="transmembrane region" description="Helical" evidence="6">
    <location>
        <begin position="162"/>
        <end position="185"/>
    </location>
</feature>
<dbReference type="PANTHER" id="PTHR30371">
    <property type="entry name" value="SEC-INDEPENDENT PROTEIN TRANSLOCASE PROTEIN TATC"/>
    <property type="match status" value="1"/>
</dbReference>
<feature type="transmembrane region" description="Helical" evidence="6">
    <location>
        <begin position="111"/>
        <end position="134"/>
    </location>
</feature>
<dbReference type="GO" id="GO:0009977">
    <property type="term" value="F:proton motive force dependent protein transmembrane transporter activity"/>
    <property type="evidence" value="ECO:0007669"/>
    <property type="project" value="TreeGrafter"/>
</dbReference>
<name>A0A7D3Q968_9EUKA</name>
<feature type="transmembrane region" description="Helical" evidence="6">
    <location>
        <begin position="197"/>
        <end position="216"/>
    </location>
</feature>
<feature type="transmembrane region" description="Helical" evidence="6">
    <location>
        <begin position="72"/>
        <end position="99"/>
    </location>
</feature>
<dbReference type="HAMAP" id="MF_00902">
    <property type="entry name" value="TatC"/>
    <property type="match status" value="1"/>
</dbReference>
<keyword evidence="7" id="KW-0934">Plastid</keyword>
<dbReference type="InterPro" id="IPR002033">
    <property type="entry name" value="TatC"/>
</dbReference>